<dbReference type="InterPro" id="IPR002957">
    <property type="entry name" value="Keratin_I"/>
</dbReference>
<dbReference type="InterPro" id="IPR039008">
    <property type="entry name" value="IF_rod_dom"/>
</dbReference>
<dbReference type="Proteomes" id="UP000593571">
    <property type="component" value="Unassembled WGS sequence"/>
</dbReference>
<evidence type="ECO:0000313" key="6">
    <source>
        <dbReference type="Proteomes" id="UP000593571"/>
    </source>
</evidence>
<sequence length="173" mass="19445">MDTKGCTTISSSTPCQSCSRITNFRIISSNTGCQRGGLEANSCQPTGHILRILQSQSCQPTPCFCPMPICLDDCGWHGEGINSNEKETMQTLNDRLANYLEKVRMLERENTELESKIQEVCNKELPVRCPDYLSYYATIEELQRKILCTKAENSRLVSQIDNTKLAADDLRAK</sequence>
<dbReference type="GO" id="GO:0045109">
    <property type="term" value="P:intermediate filament organization"/>
    <property type="evidence" value="ECO:0007669"/>
    <property type="project" value="TreeGrafter"/>
</dbReference>
<feature type="coiled-coil region" evidence="3">
    <location>
        <begin position="82"/>
        <end position="159"/>
    </location>
</feature>
<reference evidence="5 6" key="1">
    <citation type="journal article" date="2020" name="Nature">
        <title>Six reference-quality genomes reveal evolution of bat adaptations.</title>
        <authorList>
            <person name="Jebb D."/>
            <person name="Huang Z."/>
            <person name="Pippel M."/>
            <person name="Hughes G.M."/>
            <person name="Lavrichenko K."/>
            <person name="Devanna P."/>
            <person name="Winkler S."/>
            <person name="Jermiin L.S."/>
            <person name="Skirmuntt E.C."/>
            <person name="Katzourakis A."/>
            <person name="Burkitt-Gray L."/>
            <person name="Ray D.A."/>
            <person name="Sullivan K.A.M."/>
            <person name="Roscito J.G."/>
            <person name="Kirilenko B.M."/>
            <person name="Davalos L.M."/>
            <person name="Corthals A.P."/>
            <person name="Power M.L."/>
            <person name="Jones G."/>
            <person name="Ransome R.D."/>
            <person name="Dechmann D.K.N."/>
            <person name="Locatelli A.G."/>
            <person name="Puechmaille S.J."/>
            <person name="Fedrigo O."/>
            <person name="Jarvis E.D."/>
            <person name="Hiller M."/>
            <person name="Vernes S.C."/>
            <person name="Myers E.W."/>
            <person name="Teeling E.C."/>
        </authorList>
    </citation>
    <scope>NUCLEOTIDE SEQUENCE [LARGE SCALE GENOMIC DNA]</scope>
    <source>
        <strain evidence="5">MRouAeg1</strain>
        <tissue evidence="5">Muscle</tissue>
    </source>
</reference>
<name>A0A7J8GB73_ROUAE</name>
<organism evidence="5 6">
    <name type="scientific">Rousettus aegyptiacus</name>
    <name type="common">Egyptian fruit bat</name>
    <name type="synonym">Pteropus aegyptiacus</name>
    <dbReference type="NCBI Taxonomy" id="9407"/>
    <lineage>
        <taxon>Eukaryota</taxon>
        <taxon>Metazoa</taxon>
        <taxon>Chordata</taxon>
        <taxon>Craniata</taxon>
        <taxon>Vertebrata</taxon>
        <taxon>Euteleostomi</taxon>
        <taxon>Mammalia</taxon>
        <taxon>Eutheria</taxon>
        <taxon>Laurasiatheria</taxon>
        <taxon>Chiroptera</taxon>
        <taxon>Yinpterochiroptera</taxon>
        <taxon>Pteropodoidea</taxon>
        <taxon>Pteropodidae</taxon>
        <taxon>Rousettinae</taxon>
        <taxon>Rousettus</taxon>
    </lineage>
</organism>
<evidence type="ECO:0000259" key="4">
    <source>
        <dbReference type="PROSITE" id="PS51842"/>
    </source>
</evidence>
<dbReference type="GO" id="GO:0030855">
    <property type="term" value="P:epithelial cell differentiation"/>
    <property type="evidence" value="ECO:0007669"/>
    <property type="project" value="TreeGrafter"/>
</dbReference>
<keyword evidence="5" id="KW-0416">Keratin</keyword>
<dbReference type="Gene3D" id="1.20.5.1160">
    <property type="entry name" value="Vasodilator-stimulated phosphoprotein"/>
    <property type="match status" value="1"/>
</dbReference>
<dbReference type="AlphaFoldDB" id="A0A7J8GB73"/>
<dbReference type="PROSITE" id="PS51842">
    <property type="entry name" value="IF_ROD_2"/>
    <property type="match status" value="1"/>
</dbReference>
<dbReference type="EMBL" id="JACASE010000006">
    <property type="protein sequence ID" value="KAF6456722.1"/>
    <property type="molecule type" value="Genomic_DNA"/>
</dbReference>
<keyword evidence="6" id="KW-1185">Reference proteome</keyword>
<evidence type="ECO:0000256" key="1">
    <source>
        <dbReference type="ARBA" id="ARBA00022754"/>
    </source>
</evidence>
<keyword evidence="1" id="KW-0403">Intermediate filament</keyword>
<protein>
    <submittedName>
        <fullName evidence="5">Keratin 39</fullName>
    </submittedName>
</protein>
<dbReference type="PANTHER" id="PTHR23239">
    <property type="entry name" value="INTERMEDIATE FILAMENT"/>
    <property type="match status" value="1"/>
</dbReference>
<dbReference type="GO" id="GO:0005198">
    <property type="term" value="F:structural molecule activity"/>
    <property type="evidence" value="ECO:0007669"/>
    <property type="project" value="InterPro"/>
</dbReference>
<dbReference type="PANTHER" id="PTHR23239:SF106">
    <property type="entry name" value="KERATIN, TYPE I CYTOSKELETAL 39"/>
    <property type="match status" value="1"/>
</dbReference>
<evidence type="ECO:0000256" key="2">
    <source>
        <dbReference type="ARBA" id="ARBA00023054"/>
    </source>
</evidence>
<gene>
    <name evidence="5" type="ORF">HJG63_007430</name>
</gene>
<dbReference type="SUPFAM" id="SSF64593">
    <property type="entry name" value="Intermediate filament protein, coiled coil region"/>
    <property type="match status" value="1"/>
</dbReference>
<evidence type="ECO:0000256" key="3">
    <source>
        <dbReference type="SAM" id="Coils"/>
    </source>
</evidence>
<keyword evidence="2 3" id="KW-0175">Coiled coil</keyword>
<dbReference type="Pfam" id="PF00038">
    <property type="entry name" value="Filament"/>
    <property type="match status" value="1"/>
</dbReference>
<proteinExistence type="predicted"/>
<feature type="domain" description="IF rod" evidence="4">
    <location>
        <begin position="85"/>
        <end position="173"/>
    </location>
</feature>
<comment type="caution">
    <text evidence="5">The sequence shown here is derived from an EMBL/GenBank/DDBJ whole genome shotgun (WGS) entry which is preliminary data.</text>
</comment>
<evidence type="ECO:0000313" key="5">
    <source>
        <dbReference type="EMBL" id="KAF6456722.1"/>
    </source>
</evidence>
<dbReference type="GO" id="GO:0005882">
    <property type="term" value="C:intermediate filament"/>
    <property type="evidence" value="ECO:0007669"/>
    <property type="project" value="UniProtKB-KW"/>
</dbReference>
<accession>A0A7J8GB73</accession>